<organism evidence="1 2">
    <name type="scientific">Maritalea myrionectae</name>
    <dbReference type="NCBI Taxonomy" id="454601"/>
    <lineage>
        <taxon>Bacteria</taxon>
        <taxon>Pseudomonadati</taxon>
        <taxon>Pseudomonadota</taxon>
        <taxon>Alphaproteobacteria</taxon>
        <taxon>Hyphomicrobiales</taxon>
        <taxon>Devosiaceae</taxon>
        <taxon>Maritalea</taxon>
    </lineage>
</organism>
<evidence type="ECO:0000313" key="2">
    <source>
        <dbReference type="Proteomes" id="UP000258927"/>
    </source>
</evidence>
<name>A0A2R4MC58_9HYPH</name>
<dbReference type="InterPro" id="IPR010430">
    <property type="entry name" value="DUF1028"/>
</dbReference>
<accession>A0A2R4MC58</accession>
<dbReference type="STRING" id="1122213.GCA_000423365_01706"/>
<dbReference type="Proteomes" id="UP000258927">
    <property type="component" value="Chromosome"/>
</dbReference>
<dbReference type="EMBL" id="CP021330">
    <property type="protein sequence ID" value="AVX03621.1"/>
    <property type="molecule type" value="Genomic_DNA"/>
</dbReference>
<dbReference type="KEGG" id="mmyr:MXMO3_01090"/>
<dbReference type="Pfam" id="PF06267">
    <property type="entry name" value="DUF1028"/>
    <property type="match status" value="1"/>
</dbReference>
<dbReference type="InterPro" id="IPR029055">
    <property type="entry name" value="Ntn_hydrolases_N"/>
</dbReference>
<keyword evidence="2" id="KW-1185">Reference proteome</keyword>
<dbReference type="PANTHER" id="PTHR39328:SF1">
    <property type="entry name" value="BLL2871 PROTEIN"/>
    <property type="match status" value="1"/>
</dbReference>
<reference evidence="1 2" key="1">
    <citation type="submission" date="2017-05" db="EMBL/GenBank/DDBJ databases">
        <title>Genome Analysis of Maritalea myrionectae HL2708#5.</title>
        <authorList>
            <consortium name="Cotde Inc.-PKNU"/>
            <person name="Jang D."/>
            <person name="Oh H.-M."/>
        </authorList>
    </citation>
    <scope>NUCLEOTIDE SEQUENCE [LARGE SCALE GENOMIC DNA]</scope>
    <source>
        <strain evidence="1 2">HL2708#5</strain>
    </source>
</reference>
<sequence length="220" mass="23543">MTYSILVFDPETKQLGAAAATGSLCVGGWVLRGRVNVGLSASQGAAPSTFWRDDILDLLQQGKAVEEAVNTVTNADQGRESRQLAALDSKGNAAAFTGSKNTQIALAQKFKNGVASGNLLAHENVISDAIAGYQEGNRHMGERLLSALHAAQESGGDSRGLMSAAMLIISPKEAPIDLRIDYSEKPLTDLSALYERAMTGEYRDWHLTVPTLQNRERGLD</sequence>
<gene>
    <name evidence="1" type="ORF">MXMO3_01090</name>
</gene>
<evidence type="ECO:0000313" key="1">
    <source>
        <dbReference type="EMBL" id="AVX03621.1"/>
    </source>
</evidence>
<dbReference type="RefSeq" id="WP_117395205.1">
    <property type="nucleotide sequence ID" value="NZ_CP021330.1"/>
</dbReference>
<protein>
    <submittedName>
        <fullName evidence="1">Uncharacterized protein</fullName>
    </submittedName>
</protein>
<dbReference type="Gene3D" id="3.60.20.10">
    <property type="entry name" value="Glutamine Phosphoribosylpyrophosphate, subunit 1, domain 1"/>
    <property type="match status" value="1"/>
</dbReference>
<dbReference type="SUPFAM" id="SSF56235">
    <property type="entry name" value="N-terminal nucleophile aminohydrolases (Ntn hydrolases)"/>
    <property type="match status" value="1"/>
</dbReference>
<dbReference type="PANTHER" id="PTHR39328">
    <property type="entry name" value="BLL2871 PROTEIN"/>
    <property type="match status" value="1"/>
</dbReference>
<proteinExistence type="predicted"/>
<dbReference type="AlphaFoldDB" id="A0A2R4MC58"/>